<dbReference type="Pfam" id="PF07714">
    <property type="entry name" value="PK_Tyr_Ser-Thr"/>
    <property type="match status" value="1"/>
</dbReference>
<comment type="caution">
    <text evidence="9">The sequence shown here is derived from an EMBL/GenBank/DDBJ whole genome shotgun (WGS) entry which is preliminary data.</text>
</comment>
<accession>A0A835SNN3</accession>
<evidence type="ECO:0000256" key="2">
    <source>
        <dbReference type="ARBA" id="ARBA00022679"/>
    </source>
</evidence>
<feature type="region of interest" description="Disordered" evidence="7">
    <location>
        <begin position="933"/>
        <end position="962"/>
    </location>
</feature>
<dbReference type="InterPro" id="IPR011009">
    <property type="entry name" value="Kinase-like_dom_sf"/>
</dbReference>
<feature type="region of interest" description="Disordered" evidence="7">
    <location>
        <begin position="1287"/>
        <end position="1324"/>
    </location>
</feature>
<dbReference type="PANTHER" id="PTHR44329">
    <property type="entry name" value="SERINE/THREONINE-PROTEIN KINASE TNNI3K-RELATED"/>
    <property type="match status" value="1"/>
</dbReference>
<feature type="domain" description="Protein kinase" evidence="8">
    <location>
        <begin position="875"/>
        <end position="1284"/>
    </location>
</feature>
<gene>
    <name evidence="9" type="ORF">HXX76_012675</name>
</gene>
<protein>
    <recommendedName>
        <fullName evidence="8">Protein kinase domain-containing protein</fullName>
    </recommendedName>
</protein>
<feature type="binding site" evidence="6">
    <location>
        <position position="902"/>
    </location>
    <ligand>
        <name>ATP</name>
        <dbReference type="ChEBI" id="CHEBI:30616"/>
    </ligand>
</feature>
<dbReference type="InterPro" id="IPR001245">
    <property type="entry name" value="Ser-Thr/Tyr_kinase_cat_dom"/>
</dbReference>
<evidence type="ECO:0000313" key="9">
    <source>
        <dbReference type="EMBL" id="KAG2426888.1"/>
    </source>
</evidence>
<evidence type="ECO:0000256" key="1">
    <source>
        <dbReference type="ARBA" id="ARBA00022527"/>
    </source>
</evidence>
<evidence type="ECO:0000256" key="6">
    <source>
        <dbReference type="PROSITE-ProRule" id="PRU10141"/>
    </source>
</evidence>
<feature type="compositionally biased region" description="Low complexity" evidence="7">
    <location>
        <begin position="1292"/>
        <end position="1318"/>
    </location>
</feature>
<feature type="compositionally biased region" description="Polar residues" evidence="7">
    <location>
        <begin position="726"/>
        <end position="741"/>
    </location>
</feature>
<dbReference type="PROSITE" id="PS00107">
    <property type="entry name" value="PROTEIN_KINASE_ATP"/>
    <property type="match status" value="1"/>
</dbReference>
<dbReference type="GO" id="GO:0005524">
    <property type="term" value="F:ATP binding"/>
    <property type="evidence" value="ECO:0007669"/>
    <property type="project" value="UniProtKB-UniRule"/>
</dbReference>
<keyword evidence="2" id="KW-0808">Transferase</keyword>
<reference evidence="9" key="1">
    <citation type="journal article" date="2020" name="bioRxiv">
        <title>Comparative genomics of Chlamydomonas.</title>
        <authorList>
            <person name="Craig R.J."/>
            <person name="Hasan A.R."/>
            <person name="Ness R.W."/>
            <person name="Keightley P.D."/>
        </authorList>
    </citation>
    <scope>NUCLEOTIDE SEQUENCE</scope>
    <source>
        <strain evidence="9">SAG 7.73</strain>
    </source>
</reference>
<dbReference type="InterPro" id="IPR000719">
    <property type="entry name" value="Prot_kinase_dom"/>
</dbReference>
<dbReference type="Proteomes" id="UP000650467">
    <property type="component" value="Unassembled WGS sequence"/>
</dbReference>
<feature type="compositionally biased region" description="Low complexity" evidence="7">
    <location>
        <begin position="689"/>
        <end position="700"/>
    </location>
</feature>
<sequence length="1324" mass="130928">MCPEWEYLASRHGCCRFAAVSITAAGARIGTLTLAARSTASRPWSPDVLRSLAALLTVHTKRAAALLADVLPVLVATETVSQLVYGLGLVAVQVAAGMAHVEAGVRVALLQPGAEVAAVFPLDMAAAVSAMGGGGGAGDTIQNTTTSLRSVRMRRASCELVMTSDVRLPTLQPNSITDNGAMLRQKFSTDGSRPPTVGGLSTPSNAGATNTVAAIVGAGGGAVAPTAVASTSTAGAGAGTTASGRVKRIVSFAKPGLGEGGDAGAASMCRGHAVPLAATLLAEALSKGAAGLCIGDCAAHVQDIRAFPRDLVLTRTGVMPASLALATSGGGPAAVAAARDTAATAAALNGSVTGLTMFSTAGSSVSGGANVVAGGGAAVTATAAGYISTLDGTDTSVRLRSKAALPSPPKQRPVLALYLTFAGVMPSSLLQAVVHAEREVLLALSPLVAAKASGAGAGGGASGGASGVGEFGRDPAGALAVEWEVLQSELKGSARRKGSLGAGADSTASNFIRAVNPSSVLVEDPDGFSPGSRTPPGTGTQLRVLDGAAAPTSALAGGGSGVEGAASARPSRMSGNDYQRLNMSPARAASVDATSPFTAGAGAASSTAAGGAGGGGSTGPGSLAGARVVNPTFMRISQAHDSGAGGTGGSTLSGGGPRSIGGGAGRTGSFMKRIIGLGGGSNAGGSSGPAGAQPQQQSPLPRGPDGRLSVQGVPFDASTAAGGTAESLQGTHTNTGTQPSTGMLVDVPTGGSDGSYLAGVAGMGVAAGDGGASGGQMAAVYGSGNAAGGGRRAGGHNAPLRSVSFRLEAARSPRGVSKLAPIISLMHERLKAAQAVQMTGQGGSGGGYGGAAGGAASGGAAHATASRQAADLESVRMLQEVGKGGYGTVYRGTYHGAEVAIKVIQEAKWAANAAAAAKKEGKAKKGAAAAGGAVSAGAQGGSPGGSAEDSNTGSDHCGGAPAELHKHNIHDAIELVASVSISHPNIVQVLTFFTDCVLVRAGEKGVNQELLESLFSTCGNAAAAAAALPAAATDITDVPAHELRLVPAPPLVDSPAPGTDGPGPSSMALVMEFCDTGSLCDAIVRRMFLRQLKPTGPVDPTARPVKPQMAICMRSVFATLLEVALALRHMHSLHMVHCDLKPQNVLLKSNPRDLRGFTAKLSDFGLSKMMAHDDATGQLVIDDAVGSGTITHVAPEVLLGKRPVGAAVDIYAFGILMYQILCGMHLYQGLSPQQVANGVAHDGLRPALPTWVPASYRALAERCWDAAADARPTADELVRQLEKLSTGGLGGSSAARAASSTAQQAQPQQQPLRRPQSSYQNFAT</sequence>
<feature type="region of interest" description="Disordered" evidence="7">
    <location>
        <begin position="638"/>
        <end position="741"/>
    </location>
</feature>
<dbReference type="PROSITE" id="PS00108">
    <property type="entry name" value="PROTEIN_KINASE_ST"/>
    <property type="match status" value="1"/>
</dbReference>
<feature type="region of interest" description="Disordered" evidence="7">
    <location>
        <begin position="522"/>
        <end position="541"/>
    </location>
</feature>
<dbReference type="OrthoDB" id="542796at2759"/>
<feature type="compositionally biased region" description="Polar residues" evidence="7">
    <location>
        <begin position="531"/>
        <end position="541"/>
    </location>
</feature>
<feature type="region of interest" description="Disordered" evidence="7">
    <location>
        <begin position="601"/>
        <end position="625"/>
    </location>
</feature>
<dbReference type="SUPFAM" id="SSF56112">
    <property type="entry name" value="Protein kinase-like (PK-like)"/>
    <property type="match status" value="1"/>
</dbReference>
<evidence type="ECO:0000256" key="7">
    <source>
        <dbReference type="SAM" id="MobiDB-lite"/>
    </source>
</evidence>
<proteinExistence type="predicted"/>
<dbReference type="SMART" id="SM00220">
    <property type="entry name" value="S_TKc"/>
    <property type="match status" value="1"/>
</dbReference>
<dbReference type="InterPro" id="IPR008271">
    <property type="entry name" value="Ser/Thr_kinase_AS"/>
</dbReference>
<dbReference type="Gene3D" id="1.10.510.10">
    <property type="entry name" value="Transferase(Phosphotransferase) domain 1"/>
    <property type="match status" value="1"/>
</dbReference>
<evidence type="ECO:0000256" key="5">
    <source>
        <dbReference type="ARBA" id="ARBA00022840"/>
    </source>
</evidence>
<feature type="region of interest" description="Disordered" evidence="7">
    <location>
        <begin position="551"/>
        <end position="579"/>
    </location>
</feature>
<evidence type="ECO:0000256" key="4">
    <source>
        <dbReference type="ARBA" id="ARBA00022777"/>
    </source>
</evidence>
<keyword evidence="5 6" id="KW-0067">ATP-binding</keyword>
<evidence type="ECO:0000259" key="8">
    <source>
        <dbReference type="PROSITE" id="PS50011"/>
    </source>
</evidence>
<dbReference type="InterPro" id="IPR051681">
    <property type="entry name" value="Ser/Thr_Kinases-Pseudokinases"/>
</dbReference>
<keyword evidence="1" id="KW-0723">Serine/threonine-protein kinase</keyword>
<dbReference type="EMBL" id="JAEHOC010000044">
    <property type="protein sequence ID" value="KAG2426888.1"/>
    <property type="molecule type" value="Genomic_DNA"/>
</dbReference>
<keyword evidence="3 6" id="KW-0547">Nucleotide-binding</keyword>
<evidence type="ECO:0000313" key="10">
    <source>
        <dbReference type="Proteomes" id="UP000650467"/>
    </source>
</evidence>
<feature type="compositionally biased region" description="Gly residues" evidence="7">
    <location>
        <begin position="643"/>
        <end position="666"/>
    </location>
</feature>
<feature type="compositionally biased region" description="Gly residues" evidence="7">
    <location>
        <begin position="676"/>
        <end position="688"/>
    </location>
</feature>
<dbReference type="InterPro" id="IPR017441">
    <property type="entry name" value="Protein_kinase_ATP_BS"/>
</dbReference>
<evidence type="ECO:0000256" key="3">
    <source>
        <dbReference type="ARBA" id="ARBA00022741"/>
    </source>
</evidence>
<dbReference type="PROSITE" id="PS50011">
    <property type="entry name" value="PROTEIN_KINASE_DOM"/>
    <property type="match status" value="1"/>
</dbReference>
<feature type="compositionally biased region" description="Gly residues" evidence="7">
    <location>
        <begin position="610"/>
        <end position="619"/>
    </location>
</feature>
<keyword evidence="4" id="KW-0418">Kinase</keyword>
<dbReference type="GO" id="GO:0004674">
    <property type="term" value="F:protein serine/threonine kinase activity"/>
    <property type="evidence" value="ECO:0007669"/>
    <property type="project" value="UniProtKB-KW"/>
</dbReference>
<dbReference type="PANTHER" id="PTHR44329:SF214">
    <property type="entry name" value="PROTEIN KINASE DOMAIN-CONTAINING PROTEIN"/>
    <property type="match status" value="1"/>
</dbReference>
<keyword evidence="10" id="KW-1185">Reference proteome</keyword>
<organism evidence="9 10">
    <name type="scientific">Chlamydomonas incerta</name>
    <dbReference type="NCBI Taxonomy" id="51695"/>
    <lineage>
        <taxon>Eukaryota</taxon>
        <taxon>Viridiplantae</taxon>
        <taxon>Chlorophyta</taxon>
        <taxon>core chlorophytes</taxon>
        <taxon>Chlorophyceae</taxon>
        <taxon>CS clade</taxon>
        <taxon>Chlamydomonadales</taxon>
        <taxon>Chlamydomonadaceae</taxon>
        <taxon>Chlamydomonas</taxon>
    </lineage>
</organism>
<dbReference type="Gene3D" id="3.30.200.20">
    <property type="entry name" value="Phosphorylase Kinase, domain 1"/>
    <property type="match status" value="1"/>
</dbReference>
<name>A0A835SNN3_CHLIN</name>